<reference evidence="1 2" key="1">
    <citation type="submission" date="2023-10" db="EMBL/GenBank/DDBJ databases">
        <title>Virgibacillus soli CC-YMP-6 genome.</title>
        <authorList>
            <person name="Miliotis G."/>
            <person name="Sengupta P."/>
            <person name="Hameed A."/>
            <person name="Chuvochina M."/>
            <person name="Mcdonagh F."/>
            <person name="Simpson A.C."/>
            <person name="Singh N.K."/>
            <person name="Rekha P.D."/>
            <person name="Raman K."/>
            <person name="Hugenholtz P."/>
            <person name="Venkateswaran K."/>
        </authorList>
    </citation>
    <scope>NUCLEOTIDE SEQUENCE [LARGE SCALE GENOMIC DNA]</scope>
    <source>
        <strain evidence="1 2">CC-YMP-6</strain>
    </source>
</reference>
<dbReference type="Proteomes" id="UP001275315">
    <property type="component" value="Unassembled WGS sequence"/>
</dbReference>
<protein>
    <recommendedName>
        <fullName evidence="3">Endolytic transglycosylase MltG</fullName>
    </recommendedName>
</protein>
<evidence type="ECO:0008006" key="3">
    <source>
        <dbReference type="Google" id="ProtNLM"/>
    </source>
</evidence>
<sequence length="59" mass="6895">MFPSEVADLLEKNKIIKDKHKFNKFLEDKGYAQKVQLGEFKVSSDMDHTQIAKIITKNR</sequence>
<evidence type="ECO:0000313" key="1">
    <source>
        <dbReference type="EMBL" id="MDY0408448.1"/>
    </source>
</evidence>
<organism evidence="1 2">
    <name type="scientific">Paracerasibacillus soli</name>
    <dbReference type="NCBI Taxonomy" id="480284"/>
    <lineage>
        <taxon>Bacteria</taxon>
        <taxon>Bacillati</taxon>
        <taxon>Bacillota</taxon>
        <taxon>Bacilli</taxon>
        <taxon>Bacillales</taxon>
        <taxon>Bacillaceae</taxon>
        <taxon>Paracerasibacillus</taxon>
    </lineage>
</organism>
<proteinExistence type="predicted"/>
<dbReference type="EMBL" id="JAWDIQ010000001">
    <property type="protein sequence ID" value="MDY0408448.1"/>
    <property type="molecule type" value="Genomic_DNA"/>
</dbReference>
<dbReference type="Gene3D" id="3.30.1490.480">
    <property type="entry name" value="Endolytic murein transglycosylase"/>
    <property type="match status" value="1"/>
</dbReference>
<keyword evidence="2" id="KW-1185">Reference proteome</keyword>
<gene>
    <name evidence="1" type="ORF">RWD45_07590</name>
</gene>
<dbReference type="RefSeq" id="WP_320379181.1">
    <property type="nucleotide sequence ID" value="NZ_JAWDIQ010000001.1"/>
</dbReference>
<accession>A0ABU5CQ16</accession>
<comment type="caution">
    <text evidence="1">The sequence shown here is derived from an EMBL/GenBank/DDBJ whole genome shotgun (WGS) entry which is preliminary data.</text>
</comment>
<name>A0ABU5CQ16_9BACI</name>
<evidence type="ECO:0000313" key="2">
    <source>
        <dbReference type="Proteomes" id="UP001275315"/>
    </source>
</evidence>